<evidence type="ECO:0000313" key="12">
    <source>
        <dbReference type="Proteomes" id="UP000234239"/>
    </source>
</evidence>
<keyword evidence="4" id="KW-0762">Sugar transport</keyword>
<dbReference type="PROSITE" id="PS51103">
    <property type="entry name" value="PTS_EIIC_TYPE_1"/>
    <property type="match status" value="1"/>
</dbReference>
<dbReference type="GO" id="GO:0008982">
    <property type="term" value="F:protein-N(PI)-phosphohistidine-sugar phosphotransferase activity"/>
    <property type="evidence" value="ECO:0007669"/>
    <property type="project" value="InterPro"/>
</dbReference>
<keyword evidence="5" id="KW-0598">Phosphotransferase system</keyword>
<feature type="transmembrane region" description="Helical" evidence="9">
    <location>
        <begin position="296"/>
        <end position="319"/>
    </location>
</feature>
<evidence type="ECO:0000313" key="11">
    <source>
        <dbReference type="EMBL" id="PKZ21080.1"/>
    </source>
</evidence>
<protein>
    <submittedName>
        <fullName evidence="11">PTS beta-glucoside transporter subunit EIIBCA</fullName>
    </submittedName>
</protein>
<dbReference type="GO" id="GO:0015771">
    <property type="term" value="P:trehalose transport"/>
    <property type="evidence" value="ECO:0007669"/>
    <property type="project" value="TreeGrafter"/>
</dbReference>
<feature type="domain" description="PTS EIIC type-1" evidence="10">
    <location>
        <begin position="29"/>
        <end position="389"/>
    </location>
</feature>
<sequence>MKMSQKYIKGGHNMSETQDELSFLDKILNAIKEIFAPILIGLTAAGILQGITILLHSFSLIQEGKAEYIILNSISNAVFYFLPILLANSAAKVFGANQILAMATAAFLLHPEITSELANYDGSADFFGIPLPPGNYPSSVIPIILITFAQSYIEKFWYKVIPEIVRGVFAPVLVLLTTCILGISVLGPLGTVLGDGLVALVDFLSSRAEWLVPALLGGFGLFVVMFGAHYALFPVVTQTIAASGTDTFFNPGMLAANMALSGAVLAVFFKTKHSAYKQYNLSACVTAAMGVSQPGLYGVAIPIKSVLMASIVGGLAGGLYAGISQVYAYAFANPGIAALPIFISPDGDMSNLINCLISIAISFGVAFALVYLRPFSDLPEEDVNDIVAD</sequence>
<evidence type="ECO:0000256" key="1">
    <source>
        <dbReference type="ARBA" id="ARBA00004651"/>
    </source>
</evidence>
<reference evidence="11 12" key="1">
    <citation type="submission" date="2017-12" db="EMBL/GenBank/DDBJ databases">
        <title>Phylogenetic diversity of female urinary microbiome.</title>
        <authorList>
            <person name="Thomas-White K."/>
            <person name="Wolfe A.J."/>
        </authorList>
    </citation>
    <scope>NUCLEOTIDE SEQUENCE [LARGE SCALE GENOMIC DNA]</scope>
    <source>
        <strain evidence="11 12">UMB0139</strain>
    </source>
</reference>
<gene>
    <name evidence="11" type="ORF">CYJ28_08815</name>
</gene>
<keyword evidence="2" id="KW-0813">Transport</keyword>
<dbReference type="PANTHER" id="PTHR30175:SF1">
    <property type="entry name" value="PTS SYSTEM ARBUTIN-, CELLOBIOSE-, AND SALICIN-SPECIFIC EIIBC COMPONENT-RELATED"/>
    <property type="match status" value="1"/>
</dbReference>
<evidence type="ECO:0000259" key="10">
    <source>
        <dbReference type="PROSITE" id="PS51103"/>
    </source>
</evidence>
<evidence type="ECO:0000256" key="4">
    <source>
        <dbReference type="ARBA" id="ARBA00022597"/>
    </source>
</evidence>
<feature type="transmembrane region" description="Helical" evidence="9">
    <location>
        <begin position="165"/>
        <end position="190"/>
    </location>
</feature>
<comment type="subcellular location">
    <subcellularLocation>
        <location evidence="1">Cell membrane</location>
        <topology evidence="1">Multi-pass membrane protein</topology>
    </subcellularLocation>
</comment>
<feature type="transmembrane region" description="Helical" evidence="9">
    <location>
        <begin position="248"/>
        <end position="269"/>
    </location>
</feature>
<dbReference type="InterPro" id="IPR050558">
    <property type="entry name" value="PTS_Sugar-Specific_Components"/>
</dbReference>
<organism evidence="11 12">
    <name type="scientific">Aerococcus sanguinicola</name>
    <dbReference type="NCBI Taxonomy" id="119206"/>
    <lineage>
        <taxon>Bacteria</taxon>
        <taxon>Bacillati</taxon>
        <taxon>Bacillota</taxon>
        <taxon>Bacilli</taxon>
        <taxon>Lactobacillales</taxon>
        <taxon>Aerococcaceae</taxon>
        <taxon>Aerococcus</taxon>
    </lineage>
</organism>
<dbReference type="InterPro" id="IPR013013">
    <property type="entry name" value="PTS_EIIC_1"/>
</dbReference>
<evidence type="ECO:0000256" key="7">
    <source>
        <dbReference type="ARBA" id="ARBA00022989"/>
    </source>
</evidence>
<dbReference type="GO" id="GO:0090589">
    <property type="term" value="F:protein-phosphocysteine-trehalose phosphotransferase system transporter activity"/>
    <property type="evidence" value="ECO:0007669"/>
    <property type="project" value="TreeGrafter"/>
</dbReference>
<dbReference type="AlphaFoldDB" id="A0A2I1MLS0"/>
<dbReference type="PANTHER" id="PTHR30175">
    <property type="entry name" value="PHOSPHOTRANSFERASE SYSTEM TRANSPORT PROTEIN"/>
    <property type="match status" value="1"/>
</dbReference>
<keyword evidence="3" id="KW-1003">Cell membrane</keyword>
<feature type="transmembrane region" description="Helical" evidence="9">
    <location>
        <begin position="210"/>
        <end position="236"/>
    </location>
</feature>
<accession>A0A2I1MLS0</accession>
<keyword evidence="8 9" id="KW-0472">Membrane</keyword>
<dbReference type="Proteomes" id="UP000234239">
    <property type="component" value="Unassembled WGS sequence"/>
</dbReference>
<evidence type="ECO:0000256" key="3">
    <source>
        <dbReference type="ARBA" id="ARBA00022475"/>
    </source>
</evidence>
<proteinExistence type="predicted"/>
<dbReference type="EMBL" id="PKGY01000005">
    <property type="protein sequence ID" value="PKZ21080.1"/>
    <property type="molecule type" value="Genomic_DNA"/>
</dbReference>
<dbReference type="OrthoDB" id="9769191at2"/>
<evidence type="ECO:0000256" key="5">
    <source>
        <dbReference type="ARBA" id="ARBA00022683"/>
    </source>
</evidence>
<comment type="caution">
    <text evidence="11">The sequence shown here is derived from an EMBL/GenBank/DDBJ whole genome shotgun (WGS) entry which is preliminary data.</text>
</comment>
<feature type="transmembrane region" description="Helical" evidence="9">
    <location>
        <begin position="68"/>
        <end position="86"/>
    </location>
</feature>
<dbReference type="GO" id="GO:0005886">
    <property type="term" value="C:plasma membrane"/>
    <property type="evidence" value="ECO:0007669"/>
    <property type="project" value="UniProtKB-SubCell"/>
</dbReference>
<dbReference type="Pfam" id="PF02378">
    <property type="entry name" value="PTS_EIIC"/>
    <property type="match status" value="1"/>
</dbReference>
<keyword evidence="6 9" id="KW-0812">Transmembrane</keyword>
<evidence type="ECO:0000256" key="6">
    <source>
        <dbReference type="ARBA" id="ARBA00022692"/>
    </source>
</evidence>
<dbReference type="InterPro" id="IPR003352">
    <property type="entry name" value="PTS_EIIC"/>
</dbReference>
<dbReference type="GO" id="GO:0009401">
    <property type="term" value="P:phosphoenolpyruvate-dependent sugar phosphotransferase system"/>
    <property type="evidence" value="ECO:0007669"/>
    <property type="project" value="UniProtKB-KW"/>
</dbReference>
<name>A0A2I1MLS0_9LACT</name>
<keyword evidence="7 9" id="KW-1133">Transmembrane helix</keyword>
<feature type="transmembrane region" description="Helical" evidence="9">
    <location>
        <begin position="349"/>
        <end position="372"/>
    </location>
</feature>
<evidence type="ECO:0000256" key="9">
    <source>
        <dbReference type="SAM" id="Phobius"/>
    </source>
</evidence>
<evidence type="ECO:0000256" key="8">
    <source>
        <dbReference type="ARBA" id="ARBA00023136"/>
    </source>
</evidence>
<feature type="transmembrane region" description="Helical" evidence="9">
    <location>
        <begin position="136"/>
        <end position="153"/>
    </location>
</feature>
<evidence type="ECO:0000256" key="2">
    <source>
        <dbReference type="ARBA" id="ARBA00022448"/>
    </source>
</evidence>
<feature type="transmembrane region" description="Helical" evidence="9">
    <location>
        <begin position="34"/>
        <end position="56"/>
    </location>
</feature>